<organism evidence="6 7">
    <name type="scientific">Parachlamydia acanthamoebae</name>
    <dbReference type="NCBI Taxonomy" id="83552"/>
    <lineage>
        <taxon>Bacteria</taxon>
        <taxon>Pseudomonadati</taxon>
        <taxon>Chlamydiota</taxon>
        <taxon>Chlamydiia</taxon>
        <taxon>Parachlamydiales</taxon>
        <taxon>Parachlamydiaceae</taxon>
        <taxon>Parachlamydia</taxon>
    </lineage>
</organism>
<protein>
    <recommendedName>
        <fullName evidence="5">Putative 3-methyladenine DNA glycosylase</fullName>
        <ecNumber evidence="5">3.2.2.-</ecNumber>
    </recommendedName>
</protein>
<evidence type="ECO:0000256" key="3">
    <source>
        <dbReference type="ARBA" id="ARBA00022801"/>
    </source>
</evidence>
<dbReference type="InterPro" id="IPR003180">
    <property type="entry name" value="MPG"/>
</dbReference>
<sequence>MQVSLDYFQQEDVLKLGQDLLGKYLMTRIDGQLTGGQIVEVEAYRGPEDKASHAWNLRRTKRNEVMYWEGGTCYVYCCYGIHALFNIVTHKKEVPHAILIRAIQPEIGIDVMLQRRKAPHLKRATTGGPGALTQALGITTKHNGLSLTGPLIWIEDKGVSIPEKDILSSPRVGIDYAGEDALLPWRYRIKDNAWTSPAK</sequence>
<evidence type="ECO:0000256" key="1">
    <source>
        <dbReference type="ARBA" id="ARBA00009232"/>
    </source>
</evidence>
<dbReference type="PANTHER" id="PTHR10429:SF0">
    <property type="entry name" value="DNA-3-METHYLADENINE GLYCOSYLASE"/>
    <property type="match status" value="1"/>
</dbReference>
<comment type="caution">
    <text evidence="6">The sequence shown here is derived from an EMBL/GenBank/DDBJ whole genome shotgun (WGS) entry which is preliminary data.</text>
</comment>
<dbReference type="OMA" id="VEAYHHT"/>
<dbReference type="Proteomes" id="UP000031307">
    <property type="component" value="Unassembled WGS sequence"/>
</dbReference>
<dbReference type="InterPro" id="IPR036995">
    <property type="entry name" value="MPG_sf"/>
</dbReference>
<dbReference type="SUPFAM" id="SSF50486">
    <property type="entry name" value="FMT C-terminal domain-like"/>
    <property type="match status" value="1"/>
</dbReference>
<dbReference type="CDD" id="cd00540">
    <property type="entry name" value="AAG"/>
    <property type="match status" value="1"/>
</dbReference>
<dbReference type="GO" id="GO:0003677">
    <property type="term" value="F:DNA binding"/>
    <property type="evidence" value="ECO:0007669"/>
    <property type="project" value="InterPro"/>
</dbReference>
<dbReference type="PATRIC" id="fig|83552.4.peg.409"/>
<dbReference type="AlphaFoldDB" id="A0A0C1CBU1"/>
<dbReference type="RefSeq" id="WP_006339856.1">
    <property type="nucleotide sequence ID" value="NZ_JASBUT010000030.1"/>
</dbReference>
<evidence type="ECO:0000256" key="5">
    <source>
        <dbReference type="HAMAP-Rule" id="MF_00527"/>
    </source>
</evidence>
<dbReference type="Gene3D" id="3.10.300.10">
    <property type="entry name" value="Methylpurine-DNA glycosylase (MPG)"/>
    <property type="match status" value="1"/>
</dbReference>
<dbReference type="Pfam" id="PF02245">
    <property type="entry name" value="Pur_DNA_glyco"/>
    <property type="match status" value="1"/>
</dbReference>
<evidence type="ECO:0000313" key="7">
    <source>
        <dbReference type="Proteomes" id="UP000031307"/>
    </source>
</evidence>
<dbReference type="GO" id="GO:0006284">
    <property type="term" value="P:base-excision repair"/>
    <property type="evidence" value="ECO:0007669"/>
    <property type="project" value="InterPro"/>
</dbReference>
<evidence type="ECO:0000256" key="4">
    <source>
        <dbReference type="ARBA" id="ARBA00023204"/>
    </source>
</evidence>
<evidence type="ECO:0000256" key="2">
    <source>
        <dbReference type="ARBA" id="ARBA00022763"/>
    </source>
</evidence>
<dbReference type="PANTHER" id="PTHR10429">
    <property type="entry name" value="DNA-3-METHYLADENINE GLYCOSYLASE"/>
    <property type="match status" value="1"/>
</dbReference>
<evidence type="ECO:0000313" key="6">
    <source>
        <dbReference type="EMBL" id="KIA78380.1"/>
    </source>
</evidence>
<accession>A0A0C1CBU1</accession>
<keyword evidence="2 5" id="KW-0227">DNA damage</keyword>
<dbReference type="NCBIfam" id="TIGR00567">
    <property type="entry name" value="3mg"/>
    <property type="match status" value="1"/>
</dbReference>
<dbReference type="GO" id="GO:0003905">
    <property type="term" value="F:alkylbase DNA N-glycosylase activity"/>
    <property type="evidence" value="ECO:0007669"/>
    <property type="project" value="InterPro"/>
</dbReference>
<keyword evidence="3 5" id="KW-0378">Hydrolase</keyword>
<dbReference type="InterPro" id="IPR011034">
    <property type="entry name" value="Formyl_transferase-like_C_sf"/>
</dbReference>
<dbReference type="FunFam" id="3.10.300.10:FF:000001">
    <property type="entry name" value="Putative 3-methyladenine DNA glycosylase"/>
    <property type="match status" value="1"/>
</dbReference>
<reference evidence="6 7" key="1">
    <citation type="journal article" date="2014" name="Mol. Biol. Evol.">
        <title>Massive expansion of Ubiquitination-related gene families within the Chlamydiae.</title>
        <authorList>
            <person name="Domman D."/>
            <person name="Collingro A."/>
            <person name="Lagkouvardos I."/>
            <person name="Gehre L."/>
            <person name="Weinmaier T."/>
            <person name="Rattei T."/>
            <person name="Subtil A."/>
            <person name="Horn M."/>
        </authorList>
    </citation>
    <scope>NUCLEOTIDE SEQUENCE [LARGE SCALE GENOMIC DNA]</scope>
    <source>
        <strain evidence="6 7">OEW1</strain>
    </source>
</reference>
<dbReference type="EC" id="3.2.2.-" evidence="5"/>
<dbReference type="EMBL" id="JSAM01000023">
    <property type="protein sequence ID" value="KIA78380.1"/>
    <property type="molecule type" value="Genomic_DNA"/>
</dbReference>
<gene>
    <name evidence="6" type="ORF">DB43_EC00080</name>
</gene>
<keyword evidence="6" id="KW-0326">Glycosidase</keyword>
<comment type="similarity">
    <text evidence="1 5">Belongs to the DNA glycosylase MPG family.</text>
</comment>
<name>A0A0C1CBU1_9BACT</name>
<dbReference type="HAMAP" id="MF_00527">
    <property type="entry name" value="3MGH"/>
    <property type="match status" value="1"/>
</dbReference>
<keyword evidence="4 5" id="KW-0234">DNA repair</keyword>
<proteinExistence type="inferred from homology"/>